<evidence type="ECO:0000256" key="3">
    <source>
        <dbReference type="ARBA" id="ARBA00023082"/>
    </source>
</evidence>
<dbReference type="InterPro" id="IPR013324">
    <property type="entry name" value="RNA_pol_sigma_r3/r4-like"/>
</dbReference>
<dbReference type="GO" id="GO:0006352">
    <property type="term" value="P:DNA-templated transcription initiation"/>
    <property type="evidence" value="ECO:0007669"/>
    <property type="project" value="InterPro"/>
</dbReference>
<evidence type="ECO:0000256" key="1">
    <source>
        <dbReference type="ARBA" id="ARBA00010641"/>
    </source>
</evidence>
<dbReference type="GO" id="GO:0016987">
    <property type="term" value="F:sigma factor activity"/>
    <property type="evidence" value="ECO:0007669"/>
    <property type="project" value="UniProtKB-KW"/>
</dbReference>
<feature type="domain" description="RNA polymerase sigma-70 region 2" evidence="6">
    <location>
        <begin position="30"/>
        <end position="98"/>
    </location>
</feature>
<dbReference type="InterPro" id="IPR013249">
    <property type="entry name" value="RNA_pol_sigma70_r4_t2"/>
</dbReference>
<dbReference type="SUPFAM" id="SSF88659">
    <property type="entry name" value="Sigma3 and sigma4 domains of RNA polymerase sigma factors"/>
    <property type="match status" value="1"/>
</dbReference>
<dbReference type="SUPFAM" id="SSF88946">
    <property type="entry name" value="Sigma2 domain of RNA polymerase sigma factors"/>
    <property type="match status" value="1"/>
</dbReference>
<proteinExistence type="inferred from homology"/>
<dbReference type="GO" id="GO:0003677">
    <property type="term" value="F:DNA binding"/>
    <property type="evidence" value="ECO:0007669"/>
    <property type="project" value="UniProtKB-KW"/>
</dbReference>
<comment type="caution">
    <text evidence="8">The sequence shown here is derived from an EMBL/GenBank/DDBJ whole genome shotgun (WGS) entry which is preliminary data.</text>
</comment>
<dbReference type="InterPro" id="IPR013325">
    <property type="entry name" value="RNA_pol_sigma_r2"/>
</dbReference>
<dbReference type="Proteomes" id="UP000034706">
    <property type="component" value="Unassembled WGS sequence"/>
</dbReference>
<keyword evidence="3" id="KW-0731">Sigma factor</keyword>
<evidence type="ECO:0000259" key="6">
    <source>
        <dbReference type="Pfam" id="PF04542"/>
    </source>
</evidence>
<organism evidence="8 9">
    <name type="scientific">Candidatus Azambacteria bacterium GW2011_GWA2_39_10</name>
    <dbReference type="NCBI Taxonomy" id="1618611"/>
    <lineage>
        <taxon>Bacteria</taxon>
        <taxon>Candidatus Azamiibacteriota</taxon>
    </lineage>
</organism>
<reference evidence="8 9" key="1">
    <citation type="journal article" date="2015" name="Nature">
        <title>rRNA introns, odd ribosomes, and small enigmatic genomes across a large radiation of phyla.</title>
        <authorList>
            <person name="Brown C.T."/>
            <person name="Hug L.A."/>
            <person name="Thomas B.C."/>
            <person name="Sharon I."/>
            <person name="Castelle C.J."/>
            <person name="Singh A."/>
            <person name="Wilkins M.J."/>
            <person name="Williams K.H."/>
            <person name="Banfield J.F."/>
        </authorList>
    </citation>
    <scope>NUCLEOTIDE SEQUENCE [LARGE SCALE GENOMIC DNA]</scope>
</reference>
<dbReference type="Pfam" id="PF04542">
    <property type="entry name" value="Sigma70_r2"/>
    <property type="match status" value="1"/>
</dbReference>
<dbReference type="PANTHER" id="PTHR43133">
    <property type="entry name" value="RNA POLYMERASE ECF-TYPE SIGMA FACTO"/>
    <property type="match status" value="1"/>
</dbReference>
<dbReference type="PANTHER" id="PTHR43133:SF8">
    <property type="entry name" value="RNA POLYMERASE SIGMA FACTOR HI_1459-RELATED"/>
    <property type="match status" value="1"/>
</dbReference>
<dbReference type="InterPro" id="IPR007627">
    <property type="entry name" value="RNA_pol_sigma70_r2"/>
</dbReference>
<dbReference type="InterPro" id="IPR039425">
    <property type="entry name" value="RNA_pol_sigma-70-like"/>
</dbReference>
<evidence type="ECO:0000313" key="9">
    <source>
        <dbReference type="Proteomes" id="UP000034706"/>
    </source>
</evidence>
<gene>
    <name evidence="8" type="ORF">UT16_C0010G0006</name>
</gene>
<dbReference type="Gene3D" id="1.10.10.10">
    <property type="entry name" value="Winged helix-like DNA-binding domain superfamily/Winged helix DNA-binding domain"/>
    <property type="match status" value="1"/>
</dbReference>
<dbReference type="NCBIfam" id="TIGR02937">
    <property type="entry name" value="sigma70-ECF"/>
    <property type="match status" value="1"/>
</dbReference>
<dbReference type="Pfam" id="PF08281">
    <property type="entry name" value="Sigma70_r4_2"/>
    <property type="match status" value="1"/>
</dbReference>
<keyword evidence="5" id="KW-0804">Transcription</keyword>
<dbReference type="EMBL" id="LBVT01000010">
    <property type="protein sequence ID" value="KKQ91953.1"/>
    <property type="molecule type" value="Genomic_DNA"/>
</dbReference>
<evidence type="ECO:0000259" key="7">
    <source>
        <dbReference type="Pfam" id="PF08281"/>
    </source>
</evidence>
<keyword evidence="2" id="KW-0805">Transcription regulation</keyword>
<evidence type="ECO:0000256" key="5">
    <source>
        <dbReference type="ARBA" id="ARBA00023163"/>
    </source>
</evidence>
<dbReference type="InterPro" id="IPR014284">
    <property type="entry name" value="RNA_pol_sigma-70_dom"/>
</dbReference>
<dbReference type="Gene3D" id="1.10.1740.10">
    <property type="match status" value="1"/>
</dbReference>
<dbReference type="InterPro" id="IPR036388">
    <property type="entry name" value="WH-like_DNA-bd_sf"/>
</dbReference>
<feature type="domain" description="RNA polymerase sigma factor 70 region 4 type 2" evidence="7">
    <location>
        <begin position="136"/>
        <end position="184"/>
    </location>
</feature>
<evidence type="ECO:0000313" key="8">
    <source>
        <dbReference type="EMBL" id="KKQ91953.1"/>
    </source>
</evidence>
<dbReference type="AlphaFoldDB" id="A0A0G0LJ61"/>
<sequence length="195" mass="22535">MDTLGKNQNEIKDEEILAASLNKPALFKILVDRYQEAFIRKAVGILRNQEEAEDIVQETFVKIYLHGKKFKKIKGVEFKSWAYKILVNTAISRYRKVSKKWQKESADPLDLELASEKHLSTEDIVLESETKSITADLISRLPKPLARLISLYYIEDKSYKDIADKESLTIPALKMKLFRAKKMLKDLVNSDKNKT</sequence>
<accession>A0A0G0LJ61</accession>
<evidence type="ECO:0000256" key="2">
    <source>
        <dbReference type="ARBA" id="ARBA00023015"/>
    </source>
</evidence>
<name>A0A0G0LJ61_9BACT</name>
<protein>
    <submittedName>
        <fullName evidence="8">ECF subfamily RNA polymerase sigma-24 factor</fullName>
    </submittedName>
</protein>
<evidence type="ECO:0000256" key="4">
    <source>
        <dbReference type="ARBA" id="ARBA00023125"/>
    </source>
</evidence>
<comment type="similarity">
    <text evidence="1">Belongs to the sigma-70 factor family. ECF subfamily.</text>
</comment>
<keyword evidence="4" id="KW-0238">DNA-binding</keyword>